<dbReference type="EMBL" id="BSXT01000213">
    <property type="protein sequence ID" value="GMF20970.1"/>
    <property type="molecule type" value="Genomic_DNA"/>
</dbReference>
<dbReference type="Proteomes" id="UP001165121">
    <property type="component" value="Unassembled WGS sequence"/>
</dbReference>
<feature type="region of interest" description="Disordered" evidence="1">
    <location>
        <begin position="51"/>
        <end position="79"/>
    </location>
</feature>
<comment type="caution">
    <text evidence="2">The sequence shown here is derived from an EMBL/GenBank/DDBJ whole genome shotgun (WGS) entry which is preliminary data.</text>
</comment>
<feature type="compositionally biased region" description="Low complexity" evidence="1">
    <location>
        <begin position="70"/>
        <end position="79"/>
    </location>
</feature>
<organism evidence="2 3">
    <name type="scientific">Phytophthora fragariaefolia</name>
    <dbReference type="NCBI Taxonomy" id="1490495"/>
    <lineage>
        <taxon>Eukaryota</taxon>
        <taxon>Sar</taxon>
        <taxon>Stramenopiles</taxon>
        <taxon>Oomycota</taxon>
        <taxon>Peronosporomycetes</taxon>
        <taxon>Peronosporales</taxon>
        <taxon>Peronosporaceae</taxon>
        <taxon>Phytophthora</taxon>
    </lineage>
</organism>
<dbReference type="AlphaFoldDB" id="A0A9W6TWH7"/>
<keyword evidence="3" id="KW-1185">Reference proteome</keyword>
<name>A0A9W6TWH7_9STRA</name>
<reference evidence="2" key="1">
    <citation type="submission" date="2023-04" db="EMBL/GenBank/DDBJ databases">
        <title>Phytophthora fragariaefolia NBRC 109709.</title>
        <authorList>
            <person name="Ichikawa N."/>
            <person name="Sato H."/>
            <person name="Tonouchi N."/>
        </authorList>
    </citation>
    <scope>NUCLEOTIDE SEQUENCE</scope>
    <source>
        <strain evidence="2">NBRC 109709</strain>
    </source>
</reference>
<accession>A0A9W6TWH7</accession>
<sequence>MVTDSLPLTWPHFNYRQDLYHNPPISDRTLVMHLSTPSLHKLHHAPLSDAHHGVDARGALGRDPGGAGASSGRADARPSVRYLPRATGGAESARGGALQARVLLHVPPPDGGVLPHAGGGASHVETSVRGLQQPPRPPVGGLQGGRRVFVAARPQVRQSGVRDGHEGHVPRAQRRPLLVQRAADEGGRGDAGWGLGEAADGCGGWTCPDQSTGGAAVPAVAAADHNRQVGEDPSGRERPVPATQPLHDLLARCKVCSRGAGESGFCRVGGRRCRGGGGVREC</sequence>
<evidence type="ECO:0000313" key="3">
    <source>
        <dbReference type="Proteomes" id="UP001165121"/>
    </source>
</evidence>
<protein>
    <submittedName>
        <fullName evidence="2">Unnamed protein product</fullName>
    </submittedName>
</protein>
<proteinExistence type="predicted"/>
<evidence type="ECO:0000313" key="2">
    <source>
        <dbReference type="EMBL" id="GMF20970.1"/>
    </source>
</evidence>
<evidence type="ECO:0000256" key="1">
    <source>
        <dbReference type="SAM" id="MobiDB-lite"/>
    </source>
</evidence>
<gene>
    <name evidence="2" type="ORF">Pfra01_000264800</name>
</gene>